<accession>A0A1Y0D8P3</accession>
<evidence type="ECO:0000313" key="2">
    <source>
        <dbReference type="Proteomes" id="UP000243937"/>
    </source>
</evidence>
<proteinExistence type="predicted"/>
<dbReference type="Pfam" id="PF09695">
    <property type="entry name" value="YtfJ_HI0045"/>
    <property type="match status" value="1"/>
</dbReference>
<name>A0A1Y0D8P3_9GAMM</name>
<dbReference type="EMBL" id="CP021377">
    <property type="protein sequence ID" value="ART83961.1"/>
    <property type="molecule type" value="Genomic_DNA"/>
</dbReference>
<dbReference type="OrthoDB" id="5689995at2"/>
<dbReference type="Gene3D" id="3.40.30.10">
    <property type="entry name" value="Glutaredoxin"/>
    <property type="match status" value="1"/>
</dbReference>
<dbReference type="Proteomes" id="UP000243937">
    <property type="component" value="Chromosome"/>
</dbReference>
<reference evidence="1 2" key="1">
    <citation type="journal article" date="2014" name="Int. J. Syst. Evol. Microbiol.">
        <title>Oceanisphaera profunda sp. nov., a marine bacterium isolated from deep-sea sediment, and emended description of the genus Oceanisphaera.</title>
        <authorList>
            <person name="Xu Z."/>
            <person name="Zhang X.Y."/>
            <person name="Su H.N."/>
            <person name="Yu Z.C."/>
            <person name="Liu C."/>
            <person name="Li H."/>
            <person name="Chen X.L."/>
            <person name="Song X.Y."/>
            <person name="Xie B.B."/>
            <person name="Qin Q.L."/>
            <person name="Zhou B.C."/>
            <person name="Shi M."/>
            <person name="Huang Y."/>
            <person name="Zhang Y.Z."/>
        </authorList>
    </citation>
    <scope>NUCLEOTIDE SEQUENCE [LARGE SCALE GENOMIC DNA]</scope>
    <source>
        <strain evidence="1 2">SM1222</strain>
    </source>
</reference>
<organism evidence="1 2">
    <name type="scientific">Oceanisphaera profunda</name>
    <dbReference type="NCBI Taxonomy" id="1416627"/>
    <lineage>
        <taxon>Bacteria</taxon>
        <taxon>Pseudomonadati</taxon>
        <taxon>Pseudomonadota</taxon>
        <taxon>Gammaproteobacteria</taxon>
        <taxon>Aeromonadales</taxon>
        <taxon>Aeromonadaceae</taxon>
        <taxon>Oceanisphaera</taxon>
    </lineage>
</organism>
<dbReference type="AlphaFoldDB" id="A0A1Y0D8P3"/>
<keyword evidence="2" id="KW-1185">Reference proteome</keyword>
<evidence type="ECO:0008006" key="3">
    <source>
        <dbReference type="Google" id="ProtNLM"/>
    </source>
</evidence>
<dbReference type="KEGG" id="opf:CBP31_05890"/>
<gene>
    <name evidence="1" type="ORF">CBP31_05890</name>
</gene>
<evidence type="ECO:0000313" key="1">
    <source>
        <dbReference type="EMBL" id="ART83961.1"/>
    </source>
</evidence>
<sequence length="186" mass="20251">MRIGILLAYLPLAYLPMEALAHNLQLNQAAPAVAVTNQGELILNNEQLSARNWQLSKGAGKVRLVQHIAGRSSAKELNAPLVRAITAAKLPRDRYQTVTIINVKDAIFGTSAFVRSSAESSKREFPWSSIVVDENGVVAQTWQLKAKSSSVVLLDQKGVVLFAKEGALTSEQIMEVMMLVRGALKN</sequence>
<protein>
    <recommendedName>
        <fullName evidence="3">YtfJ family protein</fullName>
    </recommendedName>
</protein>
<dbReference type="NCBIfam" id="TIGR01626">
    <property type="entry name" value="ytfJ_HI0045"/>
    <property type="match status" value="1"/>
</dbReference>
<dbReference type="InterPro" id="IPR006513">
    <property type="entry name" value="YtfJ_HI0045"/>
</dbReference>